<dbReference type="AlphaFoldDB" id="A0A381NDP9"/>
<dbReference type="SUPFAM" id="SSF52317">
    <property type="entry name" value="Class I glutamine amidotransferase-like"/>
    <property type="match status" value="1"/>
</dbReference>
<dbReference type="EMBL" id="UINC01000288">
    <property type="protein sequence ID" value="SUZ52692.1"/>
    <property type="molecule type" value="Genomic_DNA"/>
</dbReference>
<dbReference type="InterPro" id="IPR029062">
    <property type="entry name" value="Class_I_gatase-like"/>
</dbReference>
<dbReference type="Pfam" id="PF06283">
    <property type="entry name" value="ThuA"/>
    <property type="match status" value="1"/>
</dbReference>
<gene>
    <name evidence="2" type="ORF">METZ01_LOCUS5546</name>
</gene>
<proteinExistence type="predicted"/>
<dbReference type="PANTHER" id="PTHR40469">
    <property type="entry name" value="SECRETED GLYCOSYL HYDROLASE"/>
    <property type="match status" value="1"/>
</dbReference>
<reference evidence="2" key="1">
    <citation type="submission" date="2018-05" db="EMBL/GenBank/DDBJ databases">
        <authorList>
            <person name="Lanie J.A."/>
            <person name="Ng W.-L."/>
            <person name="Kazmierczak K.M."/>
            <person name="Andrzejewski T.M."/>
            <person name="Davidsen T.M."/>
            <person name="Wayne K.J."/>
            <person name="Tettelin H."/>
            <person name="Glass J.I."/>
            <person name="Rusch D."/>
            <person name="Podicherti R."/>
            <person name="Tsui H.-C.T."/>
            <person name="Winkler M.E."/>
        </authorList>
    </citation>
    <scope>NUCLEOTIDE SEQUENCE</scope>
</reference>
<evidence type="ECO:0000259" key="1">
    <source>
        <dbReference type="Pfam" id="PF06283"/>
    </source>
</evidence>
<feature type="domain" description="ThuA-like" evidence="1">
    <location>
        <begin position="42"/>
        <end position="291"/>
    </location>
</feature>
<protein>
    <recommendedName>
        <fullName evidence="1">ThuA-like domain-containing protein</fullName>
    </recommendedName>
</protein>
<organism evidence="2">
    <name type="scientific">marine metagenome</name>
    <dbReference type="NCBI Taxonomy" id="408172"/>
    <lineage>
        <taxon>unclassified sequences</taxon>
        <taxon>metagenomes</taxon>
        <taxon>ecological metagenomes</taxon>
    </lineage>
</organism>
<dbReference type="Gene3D" id="3.40.50.880">
    <property type="match status" value="1"/>
</dbReference>
<sequence length="304" mass="33966">MRFALNLTLIGITSLSFLLLTNEAVGRSPFLQEPQQEAPKKLLFLTHAGLYKHTSLHPAEEALASWAPAAGYELTTLQGYLQDQQALDLSMITPDYLAQFDGLMMMTNGNLPLEDSQKKALLDFVRNGGGFVGVHNASLTLYNYPEFGEMLGAYFRRTVSQNHIVVLTVEDLEHPATKMLGASWPIMDEFYQFGTSAWHEDRPQENVDILFGNRIPLGFSRNRVRVLLSIDTEATDISGLEEIELGGDYPQSWVQDFGKGRSFYTSLGHRDDIWSNDPVFRAHLIGGIRWALGLEDGDATPLGR</sequence>
<evidence type="ECO:0000313" key="2">
    <source>
        <dbReference type="EMBL" id="SUZ52692.1"/>
    </source>
</evidence>
<accession>A0A381NDP9</accession>
<dbReference type="InterPro" id="IPR029010">
    <property type="entry name" value="ThuA-like"/>
</dbReference>
<name>A0A381NDP9_9ZZZZ</name>
<dbReference type="PANTHER" id="PTHR40469:SF2">
    <property type="entry name" value="GALACTOSE-BINDING DOMAIN-LIKE SUPERFAMILY PROTEIN"/>
    <property type="match status" value="1"/>
</dbReference>